<feature type="compositionally biased region" description="Low complexity" evidence="1">
    <location>
        <begin position="74"/>
        <end position="85"/>
    </location>
</feature>
<reference evidence="2" key="1">
    <citation type="journal article" date="2021" name="G3 (Bethesda)">
        <title>Genome and transcriptome analysis of the beet armyworm Spodoptera exigua reveals targets for pest control. .</title>
        <authorList>
            <person name="Simon S."/>
            <person name="Breeschoten T."/>
            <person name="Jansen H.J."/>
            <person name="Dirks R.P."/>
            <person name="Schranz M.E."/>
            <person name="Ros V.I.D."/>
        </authorList>
    </citation>
    <scope>NUCLEOTIDE SEQUENCE</scope>
    <source>
        <strain evidence="2">TB_SE_WUR_2020</strain>
    </source>
</reference>
<evidence type="ECO:0000313" key="2">
    <source>
        <dbReference type="EMBL" id="KAH9644965.1"/>
    </source>
</evidence>
<comment type="caution">
    <text evidence="2">The sequence shown here is derived from an EMBL/GenBank/DDBJ whole genome shotgun (WGS) entry which is preliminary data.</text>
</comment>
<evidence type="ECO:0000256" key="1">
    <source>
        <dbReference type="SAM" id="MobiDB-lite"/>
    </source>
</evidence>
<dbReference type="Proteomes" id="UP000814243">
    <property type="component" value="Unassembled WGS sequence"/>
</dbReference>
<feature type="compositionally biased region" description="Basic residues" evidence="1">
    <location>
        <begin position="64"/>
        <end position="73"/>
    </location>
</feature>
<gene>
    <name evidence="2" type="ORF">HF086_003295</name>
</gene>
<proteinExistence type="predicted"/>
<feature type="region of interest" description="Disordered" evidence="1">
    <location>
        <begin position="1"/>
        <end position="85"/>
    </location>
</feature>
<sequence>MSEMTASSPTVRRSSPPGAEGAFSPLGAAFRPPSHPHPAHTPHDAPVTVGAGVAGGPDPQHRGGPGRRGRGQRGPRAAGAPEQAPAAVAALPDYAPALYPPYGAYGGAAYGNNGYGGPFVGYGGGWGTAVMRPTPGYLSEWQYGYPAGVPAGYAPYNAPYYNGYAGPPPAHHQQVRMG</sequence>
<name>A0A922MXB8_SPOEX</name>
<feature type="compositionally biased region" description="Polar residues" evidence="1">
    <location>
        <begin position="1"/>
        <end position="13"/>
    </location>
</feature>
<protein>
    <submittedName>
        <fullName evidence="2">Uncharacterized protein</fullName>
    </submittedName>
</protein>
<accession>A0A922MXB8</accession>
<evidence type="ECO:0000313" key="3">
    <source>
        <dbReference type="Proteomes" id="UP000814243"/>
    </source>
</evidence>
<dbReference type="AlphaFoldDB" id="A0A922MXB8"/>
<organism evidence="2 3">
    <name type="scientific">Spodoptera exigua</name>
    <name type="common">Beet armyworm</name>
    <name type="synonym">Noctua fulgens</name>
    <dbReference type="NCBI Taxonomy" id="7107"/>
    <lineage>
        <taxon>Eukaryota</taxon>
        <taxon>Metazoa</taxon>
        <taxon>Ecdysozoa</taxon>
        <taxon>Arthropoda</taxon>
        <taxon>Hexapoda</taxon>
        <taxon>Insecta</taxon>
        <taxon>Pterygota</taxon>
        <taxon>Neoptera</taxon>
        <taxon>Endopterygota</taxon>
        <taxon>Lepidoptera</taxon>
        <taxon>Glossata</taxon>
        <taxon>Ditrysia</taxon>
        <taxon>Noctuoidea</taxon>
        <taxon>Noctuidae</taxon>
        <taxon>Amphipyrinae</taxon>
        <taxon>Spodoptera</taxon>
    </lineage>
</organism>
<dbReference type="EMBL" id="JACEFF010000058">
    <property type="protein sequence ID" value="KAH9644965.1"/>
    <property type="molecule type" value="Genomic_DNA"/>
</dbReference>